<evidence type="ECO:0000256" key="1">
    <source>
        <dbReference type="SAM" id="MobiDB-lite"/>
    </source>
</evidence>
<gene>
    <name evidence="2" type="ORF">C5Y96_09930</name>
</gene>
<comment type="caution">
    <text evidence="2">The sequence shown here is derived from an EMBL/GenBank/DDBJ whole genome shotgun (WGS) entry which is preliminary data.</text>
</comment>
<sequence>MAAKRTNTAANNANATDNNAPNKAEAIRQYHAENPNAGPSDIAKALKAKGVDVTASRVSTVLRPSSKKKGGLDVDTIKVAAEFAKQYEGSVDAKAAIEKVGKFIDSCGSTEKALEALDAYHAVAEAIG</sequence>
<name>A0A2S8FLV4_9BACT</name>
<dbReference type="AlphaFoldDB" id="A0A2S8FLV4"/>
<dbReference type="Proteomes" id="UP000240009">
    <property type="component" value="Unassembled WGS sequence"/>
</dbReference>
<evidence type="ECO:0000313" key="3">
    <source>
        <dbReference type="Proteomes" id="UP000240009"/>
    </source>
</evidence>
<reference evidence="2 3" key="1">
    <citation type="submission" date="2018-02" db="EMBL/GenBank/DDBJ databases">
        <title>Comparative genomes isolates from brazilian mangrove.</title>
        <authorList>
            <person name="Araujo J.E."/>
            <person name="Taketani R.G."/>
            <person name="Silva M.C.P."/>
            <person name="Loureco M.V."/>
            <person name="Andreote F.D."/>
        </authorList>
    </citation>
    <scope>NUCLEOTIDE SEQUENCE [LARGE SCALE GENOMIC DNA]</scope>
    <source>
        <strain evidence="2 3">HEX-2 MGV</strain>
    </source>
</reference>
<evidence type="ECO:0000313" key="2">
    <source>
        <dbReference type="EMBL" id="PQO33169.1"/>
    </source>
</evidence>
<proteinExistence type="predicted"/>
<dbReference type="EMBL" id="PUIA01000035">
    <property type="protein sequence ID" value="PQO33169.1"/>
    <property type="molecule type" value="Genomic_DNA"/>
</dbReference>
<accession>A0A2S8FLV4</accession>
<feature type="region of interest" description="Disordered" evidence="1">
    <location>
        <begin position="1"/>
        <end position="22"/>
    </location>
</feature>
<protein>
    <submittedName>
        <fullName evidence="2">Uncharacterized protein</fullName>
    </submittedName>
</protein>
<organism evidence="2 3">
    <name type="scientific">Blastopirellula marina</name>
    <dbReference type="NCBI Taxonomy" id="124"/>
    <lineage>
        <taxon>Bacteria</taxon>
        <taxon>Pseudomonadati</taxon>
        <taxon>Planctomycetota</taxon>
        <taxon>Planctomycetia</taxon>
        <taxon>Pirellulales</taxon>
        <taxon>Pirellulaceae</taxon>
        <taxon>Blastopirellula</taxon>
    </lineage>
</organism>
<dbReference type="RefSeq" id="WP_105352654.1">
    <property type="nucleotide sequence ID" value="NZ_PUIA01000035.1"/>
</dbReference>